<organism evidence="1 2">
    <name type="scientific">Gnomoniopsis smithogilvyi</name>
    <dbReference type="NCBI Taxonomy" id="1191159"/>
    <lineage>
        <taxon>Eukaryota</taxon>
        <taxon>Fungi</taxon>
        <taxon>Dikarya</taxon>
        <taxon>Ascomycota</taxon>
        <taxon>Pezizomycotina</taxon>
        <taxon>Sordariomycetes</taxon>
        <taxon>Sordariomycetidae</taxon>
        <taxon>Diaporthales</taxon>
        <taxon>Gnomoniaceae</taxon>
        <taxon>Gnomoniopsis</taxon>
    </lineage>
</organism>
<accession>A0A9W8YLR3</accession>
<sequence>MTGISSRYEIRQLGPEHAQWASAIVIHSNAFHSNIFTVIYPENRTARFNAAMEAAEYLINHQIDSGLSFGIFDTEYRYRRDDSAAAQGKFHWDPEDDSLSGSEILERMDFPLVSVALAYDGFDKLDMNRLSPLIACLPAFGIIYHTLDKLDPRPSESWRNPAERNVLLMRNATSTRHEYEGQKLMSTLARHLMRTAAAKGFKTANIECIADRVSYVWANPPSPFRGEIVAQFETEDFEMTDEDGNRVNPLRPAKQRVTRVCTTFSEGA</sequence>
<keyword evidence="2" id="KW-1185">Reference proteome</keyword>
<dbReference type="OrthoDB" id="5169850at2759"/>
<reference evidence="1" key="1">
    <citation type="submission" date="2022-10" db="EMBL/GenBank/DDBJ databases">
        <title>Tapping the CABI collections for fungal endophytes: first genome assemblies for Collariella, Neodidymelliopsis, Ascochyta clinopodiicola, Didymella pomorum, Didymosphaeria variabile, Neocosmospora piperis and Neocucurbitaria cava.</title>
        <authorList>
            <person name="Hill R."/>
        </authorList>
    </citation>
    <scope>NUCLEOTIDE SEQUENCE</scope>
    <source>
        <strain evidence="1">IMI 355082</strain>
    </source>
</reference>
<evidence type="ECO:0000313" key="2">
    <source>
        <dbReference type="Proteomes" id="UP001140453"/>
    </source>
</evidence>
<dbReference type="Proteomes" id="UP001140453">
    <property type="component" value="Unassembled WGS sequence"/>
</dbReference>
<gene>
    <name evidence="1" type="ORF">N0V93_007668</name>
</gene>
<dbReference type="EMBL" id="JAPEVB010000005">
    <property type="protein sequence ID" value="KAJ4387081.1"/>
    <property type="molecule type" value="Genomic_DNA"/>
</dbReference>
<evidence type="ECO:0000313" key="1">
    <source>
        <dbReference type="EMBL" id="KAJ4387081.1"/>
    </source>
</evidence>
<dbReference type="AlphaFoldDB" id="A0A9W8YLR3"/>
<name>A0A9W8YLR3_9PEZI</name>
<comment type="caution">
    <text evidence="1">The sequence shown here is derived from an EMBL/GenBank/DDBJ whole genome shotgun (WGS) entry which is preliminary data.</text>
</comment>
<protein>
    <submittedName>
        <fullName evidence="1">Uncharacterized protein</fullName>
    </submittedName>
</protein>
<proteinExistence type="predicted"/>